<evidence type="ECO:0000313" key="2">
    <source>
        <dbReference type="Proteomes" id="UP000054018"/>
    </source>
</evidence>
<dbReference type="AlphaFoldDB" id="A0A0C9YYS8"/>
<protein>
    <submittedName>
        <fullName evidence="1">Uncharacterized protein</fullName>
    </submittedName>
</protein>
<keyword evidence="2" id="KW-1185">Reference proteome</keyword>
<reference evidence="2" key="2">
    <citation type="submission" date="2015-01" db="EMBL/GenBank/DDBJ databases">
        <title>Evolutionary Origins and Diversification of the Mycorrhizal Mutualists.</title>
        <authorList>
            <consortium name="DOE Joint Genome Institute"/>
            <consortium name="Mycorrhizal Genomics Consortium"/>
            <person name="Kohler A."/>
            <person name="Kuo A."/>
            <person name="Nagy L.G."/>
            <person name="Floudas D."/>
            <person name="Copeland A."/>
            <person name="Barry K.W."/>
            <person name="Cichocki N."/>
            <person name="Veneault-Fourrey C."/>
            <person name="LaButti K."/>
            <person name="Lindquist E.A."/>
            <person name="Lipzen A."/>
            <person name="Lundell T."/>
            <person name="Morin E."/>
            <person name="Murat C."/>
            <person name="Riley R."/>
            <person name="Ohm R."/>
            <person name="Sun H."/>
            <person name="Tunlid A."/>
            <person name="Henrissat B."/>
            <person name="Grigoriev I.V."/>
            <person name="Hibbett D.S."/>
            <person name="Martin F."/>
        </authorList>
    </citation>
    <scope>NUCLEOTIDE SEQUENCE [LARGE SCALE GENOMIC DNA]</scope>
    <source>
        <strain evidence="2">441</strain>
    </source>
</reference>
<gene>
    <name evidence="1" type="ORF">PISMIDRAFT_328725</name>
</gene>
<reference evidence="1 2" key="1">
    <citation type="submission" date="2014-04" db="EMBL/GenBank/DDBJ databases">
        <authorList>
            <consortium name="DOE Joint Genome Institute"/>
            <person name="Kuo A."/>
            <person name="Kohler A."/>
            <person name="Costa M.D."/>
            <person name="Nagy L.G."/>
            <person name="Floudas D."/>
            <person name="Copeland A."/>
            <person name="Barry K.W."/>
            <person name="Cichocki N."/>
            <person name="Veneault-Fourrey C."/>
            <person name="LaButti K."/>
            <person name="Lindquist E.A."/>
            <person name="Lipzen A."/>
            <person name="Lundell T."/>
            <person name="Morin E."/>
            <person name="Murat C."/>
            <person name="Sun H."/>
            <person name="Tunlid A."/>
            <person name="Henrissat B."/>
            <person name="Grigoriev I.V."/>
            <person name="Hibbett D.S."/>
            <person name="Martin F."/>
            <person name="Nordberg H.P."/>
            <person name="Cantor M.N."/>
            <person name="Hua S.X."/>
        </authorList>
    </citation>
    <scope>NUCLEOTIDE SEQUENCE [LARGE SCALE GENOMIC DNA]</scope>
    <source>
        <strain evidence="1 2">441</strain>
    </source>
</reference>
<organism evidence="1 2">
    <name type="scientific">Pisolithus microcarpus 441</name>
    <dbReference type="NCBI Taxonomy" id="765257"/>
    <lineage>
        <taxon>Eukaryota</taxon>
        <taxon>Fungi</taxon>
        <taxon>Dikarya</taxon>
        <taxon>Basidiomycota</taxon>
        <taxon>Agaricomycotina</taxon>
        <taxon>Agaricomycetes</taxon>
        <taxon>Agaricomycetidae</taxon>
        <taxon>Boletales</taxon>
        <taxon>Sclerodermatineae</taxon>
        <taxon>Pisolithaceae</taxon>
        <taxon>Pisolithus</taxon>
    </lineage>
</organism>
<name>A0A0C9YYS8_9AGAM</name>
<dbReference type="HOGENOM" id="CLU_2159402_0_0_1"/>
<dbReference type="Proteomes" id="UP000054018">
    <property type="component" value="Unassembled WGS sequence"/>
</dbReference>
<accession>A0A0C9YYS8</accession>
<evidence type="ECO:0000313" key="1">
    <source>
        <dbReference type="EMBL" id="KIK15327.1"/>
    </source>
</evidence>
<proteinExistence type="predicted"/>
<dbReference type="EMBL" id="KN833895">
    <property type="protein sequence ID" value="KIK15327.1"/>
    <property type="molecule type" value="Genomic_DNA"/>
</dbReference>
<sequence length="111" mass="12568">MCALLERSQRAEHEKIARASYPGFWVTATQNRKANAPEPHIAEMEWQLTKLLYILAGLQSSKTPVRECMSNVEIARNSTIQWTSVRATIRFSALPTVFEYFECSASAVTKC</sequence>